<dbReference type="RefSeq" id="WP_262887095.1">
    <property type="nucleotide sequence ID" value="NZ_JAATJJ010000001.1"/>
</dbReference>
<organism evidence="1 2">
    <name type="scientific">Saonia flava</name>
    <dbReference type="NCBI Taxonomy" id="523696"/>
    <lineage>
        <taxon>Bacteria</taxon>
        <taxon>Pseudomonadati</taxon>
        <taxon>Bacteroidota</taxon>
        <taxon>Flavobacteriia</taxon>
        <taxon>Flavobacteriales</taxon>
        <taxon>Flavobacteriaceae</taxon>
        <taxon>Saonia</taxon>
    </lineage>
</organism>
<comment type="caution">
    <text evidence="1">The sequence shown here is derived from an EMBL/GenBank/DDBJ whole genome shotgun (WGS) entry which is preliminary data.</text>
</comment>
<evidence type="ECO:0000313" key="2">
    <source>
        <dbReference type="Proteomes" id="UP000590442"/>
    </source>
</evidence>
<dbReference type="EMBL" id="JAATJJ010000001">
    <property type="protein sequence ID" value="NJB71034.1"/>
    <property type="molecule type" value="Genomic_DNA"/>
</dbReference>
<reference evidence="1 2" key="1">
    <citation type="submission" date="2020-03" db="EMBL/GenBank/DDBJ databases">
        <title>Genomic Encyclopedia of Type Strains, Phase IV (KMG-IV): sequencing the most valuable type-strain genomes for metagenomic binning, comparative biology and taxonomic classification.</title>
        <authorList>
            <person name="Goeker M."/>
        </authorList>
    </citation>
    <scope>NUCLEOTIDE SEQUENCE [LARGE SCALE GENOMIC DNA]</scope>
    <source>
        <strain evidence="1 2">DSM 29762</strain>
    </source>
</reference>
<accession>A0A846R0Y8</accession>
<name>A0A846R0Y8_9FLAO</name>
<gene>
    <name evidence="1" type="ORF">GGR42_001496</name>
</gene>
<keyword evidence="2" id="KW-1185">Reference proteome</keyword>
<sequence>MIKKQKIKKYIGFIKTNDFGETYQLCDISINQKEIILDLKTHIA</sequence>
<dbReference type="Proteomes" id="UP000590442">
    <property type="component" value="Unassembled WGS sequence"/>
</dbReference>
<dbReference type="AlphaFoldDB" id="A0A846R0Y8"/>
<protein>
    <submittedName>
        <fullName evidence="1">Uncharacterized protein</fullName>
    </submittedName>
</protein>
<evidence type="ECO:0000313" key="1">
    <source>
        <dbReference type="EMBL" id="NJB71034.1"/>
    </source>
</evidence>
<proteinExistence type="predicted"/>